<dbReference type="CDD" id="cd13749">
    <property type="entry name" value="Zn-ribbon_TFIIS"/>
    <property type="match status" value="1"/>
</dbReference>
<organism evidence="13 14">
    <name type="scientific">Hevea brasiliensis</name>
    <name type="common">Para rubber tree</name>
    <name type="synonym">Siphonia brasiliensis</name>
    <dbReference type="NCBI Taxonomy" id="3981"/>
    <lineage>
        <taxon>Eukaryota</taxon>
        <taxon>Viridiplantae</taxon>
        <taxon>Streptophyta</taxon>
        <taxon>Embryophyta</taxon>
        <taxon>Tracheophyta</taxon>
        <taxon>Spermatophyta</taxon>
        <taxon>Magnoliopsida</taxon>
        <taxon>eudicotyledons</taxon>
        <taxon>Gunneridae</taxon>
        <taxon>Pentapetalae</taxon>
        <taxon>rosids</taxon>
        <taxon>fabids</taxon>
        <taxon>Malpighiales</taxon>
        <taxon>Euphorbiaceae</taxon>
        <taxon>Crotonoideae</taxon>
        <taxon>Micrandreae</taxon>
        <taxon>Hevea</taxon>
    </lineage>
</organism>
<evidence type="ECO:0000256" key="2">
    <source>
        <dbReference type="ARBA" id="ARBA00022723"/>
    </source>
</evidence>
<dbReference type="Gene3D" id="2.20.25.10">
    <property type="match status" value="1"/>
</dbReference>
<dbReference type="SMART" id="SM00510">
    <property type="entry name" value="TFS2M"/>
    <property type="match status" value="1"/>
</dbReference>
<protein>
    <recommendedName>
        <fullName evidence="8">Transcription elongation factor</fullName>
    </recommendedName>
</protein>
<dbReference type="InterPro" id="IPR035100">
    <property type="entry name" value="TF_IIS-typ"/>
</dbReference>
<dbReference type="Pfam" id="PF01096">
    <property type="entry name" value="Zn_ribbon_TFIIS"/>
    <property type="match status" value="1"/>
</dbReference>
<dbReference type="SUPFAM" id="SSF46942">
    <property type="entry name" value="Elongation factor TFIIS domain 2"/>
    <property type="match status" value="1"/>
</dbReference>
<dbReference type="NCBIfam" id="TIGR01385">
    <property type="entry name" value="TFSII"/>
    <property type="match status" value="1"/>
</dbReference>
<evidence type="ECO:0000256" key="7">
    <source>
        <dbReference type="PROSITE-ProRule" id="PRU00649"/>
    </source>
</evidence>
<evidence type="ECO:0000259" key="11">
    <source>
        <dbReference type="PROSITE" id="PS51319"/>
    </source>
</evidence>
<dbReference type="Pfam" id="PF07500">
    <property type="entry name" value="TFIIS_M"/>
    <property type="match status" value="1"/>
</dbReference>
<dbReference type="PROSITE" id="PS00466">
    <property type="entry name" value="ZF_TFIIS_1"/>
    <property type="match status" value="1"/>
</dbReference>
<feature type="domain" description="TFIIS central" evidence="12">
    <location>
        <begin position="182"/>
        <end position="305"/>
    </location>
</feature>
<dbReference type="InterPro" id="IPR006289">
    <property type="entry name" value="TFSII"/>
</dbReference>
<dbReference type="SUPFAM" id="SSF47676">
    <property type="entry name" value="Conserved domain common to transcription factors TFIIS, elongin A, CRSP70"/>
    <property type="match status" value="1"/>
</dbReference>
<dbReference type="InterPro" id="IPR001222">
    <property type="entry name" value="Znf_TFIIS"/>
</dbReference>
<feature type="domain" description="TFIIS N-terminal" evidence="11">
    <location>
        <begin position="15"/>
        <end position="92"/>
    </location>
</feature>
<evidence type="ECO:0000313" key="14">
    <source>
        <dbReference type="Proteomes" id="UP001174677"/>
    </source>
</evidence>
<name>A0ABQ9MAM6_HEVBR</name>
<comment type="subcellular location">
    <subcellularLocation>
        <location evidence="1 7 8">Nucleus</location>
    </subcellularLocation>
</comment>
<evidence type="ECO:0000256" key="6">
    <source>
        <dbReference type="PROSITE-ProRule" id="PRU00472"/>
    </source>
</evidence>
<dbReference type="SMART" id="SM00440">
    <property type="entry name" value="ZnF_C2C2"/>
    <property type="match status" value="1"/>
</dbReference>
<dbReference type="SMART" id="SM00509">
    <property type="entry name" value="TFS2N"/>
    <property type="match status" value="1"/>
</dbReference>
<dbReference type="InterPro" id="IPR003618">
    <property type="entry name" value="TFIIS_cen_dom"/>
</dbReference>
<dbReference type="Gene3D" id="1.10.472.30">
    <property type="entry name" value="Transcription elongation factor S-II, central domain"/>
    <property type="match status" value="1"/>
</dbReference>
<keyword evidence="2 8" id="KW-0479">Metal-binding</keyword>
<dbReference type="Proteomes" id="UP001174677">
    <property type="component" value="Chromosome 8"/>
</dbReference>
<evidence type="ECO:0000256" key="9">
    <source>
        <dbReference type="SAM" id="MobiDB-lite"/>
    </source>
</evidence>
<dbReference type="SUPFAM" id="SSF57783">
    <property type="entry name" value="Zinc beta-ribbon"/>
    <property type="match status" value="1"/>
</dbReference>
<proteinExistence type="inferred from homology"/>
<dbReference type="PIRSF" id="PIRSF006704">
    <property type="entry name" value="TF_IIS"/>
    <property type="match status" value="1"/>
</dbReference>
<feature type="domain" description="TFIIS-type" evidence="10">
    <location>
        <begin position="308"/>
        <end position="348"/>
    </location>
</feature>
<dbReference type="EMBL" id="JARPOI010000008">
    <property type="protein sequence ID" value="KAJ9176020.1"/>
    <property type="molecule type" value="Genomic_DNA"/>
</dbReference>
<comment type="function">
    <text evidence="8">Necessary for efficient RNA polymerase II transcription elongation past template-encoded arresting sites.</text>
</comment>
<dbReference type="PANTHER" id="PTHR11477:SF49">
    <property type="entry name" value="TRANSCRIPTION ELONGATION FACTOR"/>
    <property type="match status" value="1"/>
</dbReference>
<feature type="region of interest" description="Disordered" evidence="9">
    <location>
        <begin position="95"/>
        <end position="116"/>
    </location>
</feature>
<keyword evidence="8" id="KW-0238">DNA-binding</keyword>
<keyword evidence="3 6" id="KW-0863">Zinc-finger</keyword>
<feature type="compositionally biased region" description="Basic and acidic residues" evidence="9">
    <location>
        <begin position="95"/>
        <end position="107"/>
    </location>
</feature>
<dbReference type="InterPro" id="IPR003617">
    <property type="entry name" value="TFIIS/CRSP70_N_sub"/>
</dbReference>
<dbReference type="InterPro" id="IPR017923">
    <property type="entry name" value="TFIIS_N"/>
</dbReference>
<dbReference type="CDD" id="cd00183">
    <property type="entry name" value="TFIIS_I"/>
    <property type="match status" value="1"/>
</dbReference>
<dbReference type="PROSITE" id="PS51319">
    <property type="entry name" value="TFIIS_N"/>
    <property type="match status" value="1"/>
</dbReference>
<keyword evidence="5 7" id="KW-0539">Nucleus</keyword>
<dbReference type="InterPro" id="IPR035441">
    <property type="entry name" value="TFIIS/LEDGF_dom_sf"/>
</dbReference>
<evidence type="ECO:0000256" key="5">
    <source>
        <dbReference type="ARBA" id="ARBA00023242"/>
    </source>
</evidence>
<evidence type="ECO:0000256" key="4">
    <source>
        <dbReference type="ARBA" id="ARBA00022833"/>
    </source>
</evidence>
<evidence type="ECO:0000256" key="1">
    <source>
        <dbReference type="ARBA" id="ARBA00004123"/>
    </source>
</evidence>
<evidence type="ECO:0000256" key="3">
    <source>
        <dbReference type="ARBA" id="ARBA00022771"/>
    </source>
</evidence>
<sequence length="350" mass="39333">MLTERKEKELLELFEAAKKAAEAAESEEDGGAEESRCLDALAQLKAFPVTIQLLVSTQVGKRLRPLTKHARKNIQDLASDVFALWKKVVLEQTSGDKKNGNVEDKNSVKAKPANPENVKAEKLQKTTHVKVEKSSKTGMVKVEKIDQNGTPRSAKVVESETAITGRNPPAPLVCVPKCNDAMRDRIREQLYEALHKVSSEAKEDVWEEVNACDPIQVAVSVESVLFKHWGRSNGSHKIRYRSLMFNIKDAKNPDFRRRVLLGQVKAEGIVHLSSEEMASDEMQQKNQQIKQKALFHCELGGGPKATTDQFKCGRCGQRKTTYHQMQTRSADEPMTTYVTCINCNNHWKFC</sequence>
<dbReference type="Pfam" id="PF08711">
    <property type="entry name" value="Med26"/>
    <property type="match status" value="1"/>
</dbReference>
<comment type="similarity">
    <text evidence="8">Belongs to the TFS-II family.</text>
</comment>
<evidence type="ECO:0000313" key="13">
    <source>
        <dbReference type="EMBL" id="KAJ9176020.1"/>
    </source>
</evidence>
<evidence type="ECO:0000259" key="10">
    <source>
        <dbReference type="PROSITE" id="PS51133"/>
    </source>
</evidence>
<dbReference type="PANTHER" id="PTHR11477">
    <property type="entry name" value="TRANSCRIPTION FACTOR S-II ZINC FINGER DOMAIN-CONTAINING PROTEIN"/>
    <property type="match status" value="1"/>
</dbReference>
<keyword evidence="8" id="KW-0805">Transcription regulation</keyword>
<comment type="caution">
    <text evidence="13">The sequence shown here is derived from an EMBL/GenBank/DDBJ whole genome shotgun (WGS) entry which is preliminary data.</text>
</comment>
<keyword evidence="4 8" id="KW-0862">Zinc</keyword>
<dbReference type="PROSITE" id="PS51321">
    <property type="entry name" value="TFIIS_CENTRAL"/>
    <property type="match status" value="1"/>
</dbReference>
<dbReference type="Gene3D" id="1.20.930.10">
    <property type="entry name" value="Conserved domain common to transcription factors TFIIS, elongin A, CRSP70"/>
    <property type="match status" value="1"/>
</dbReference>
<dbReference type="InterPro" id="IPR036575">
    <property type="entry name" value="TFIIS_cen_dom_sf"/>
</dbReference>
<keyword evidence="14" id="KW-1185">Reference proteome</keyword>
<gene>
    <name evidence="13" type="ORF">P3X46_014513</name>
</gene>
<evidence type="ECO:0000256" key="8">
    <source>
        <dbReference type="RuleBase" id="RU368078"/>
    </source>
</evidence>
<evidence type="ECO:0000259" key="12">
    <source>
        <dbReference type="PROSITE" id="PS51321"/>
    </source>
</evidence>
<accession>A0ABQ9MAM6</accession>
<reference evidence="13 14" key="1">
    <citation type="journal article" date="2023" name="Plant Biotechnol. J.">
        <title>Chromosome-level wild Hevea brasiliensis genome provides new tools for genomic-assisted breeding and valuable loci to elevate rubber yield.</title>
        <authorList>
            <person name="Cheng H."/>
            <person name="Song X."/>
            <person name="Hu Y."/>
            <person name="Wu T."/>
            <person name="Yang Q."/>
            <person name="An Z."/>
            <person name="Feng S."/>
            <person name="Deng Z."/>
            <person name="Wu W."/>
            <person name="Zeng X."/>
            <person name="Tu M."/>
            <person name="Wang X."/>
            <person name="Huang H."/>
        </authorList>
    </citation>
    <scope>NUCLEOTIDE SEQUENCE [LARGE SCALE GENOMIC DNA]</scope>
    <source>
        <strain evidence="13">MT/VB/25A 57/8</strain>
    </source>
</reference>
<dbReference type="PROSITE" id="PS51133">
    <property type="entry name" value="ZF_TFIIS_2"/>
    <property type="match status" value="1"/>
</dbReference>
<keyword evidence="8" id="KW-0804">Transcription</keyword>